<dbReference type="Gene3D" id="2.60.40.10">
    <property type="entry name" value="Immunoglobulins"/>
    <property type="match status" value="1"/>
</dbReference>
<keyword evidence="4" id="KW-0808">Transferase</keyword>
<keyword evidence="6 11" id="KW-0418">Kinase</keyword>
<keyword evidence="9" id="KW-0472">Membrane</keyword>
<accession>A0A642C2E6</accession>
<keyword evidence="8" id="KW-0902">Two-component regulatory system</keyword>
<sequence length="522" mass="60174">DTGKLTHYAHNPSIPNTLSNNNVNNIMQDSNGNLWFSTSGSGLDRYRKESNDFENFDMQKDGLSSDCIYEVFESSIQKGDLLLITNQGFSQFDYPQKKFYNYGTENGFPLTAVNENALFVTHDGEVFLGGIQGMISFWEKKLHFTPKSYSIILSRLLVNGKEITAGDDTGILEQSIAYTPEISLKADQSMFSIEYATSNFIPANRNEIVYRLEGFSDEWNHTDRKQTLITYTNLNPGKYTLVIKSDGDGIEEARLLIRVLPPWYETWWAYLIYTICTVSLLWYLIQNYNSRIKLRESLKYEKKHIEDLEALNQSKLRFFTNISHEFRTPLTLIVGQVETLLQVQTFTPNIYHKILGIYKNSLQLRELITELLDFRKQEQGHMKIKVSRHNLVNFLYENYLLFLEYASSKQINFKFNKQSDDIEVWYDQKQMQKVVNNLLSNALKHTKAEDTISINVSQENKYVIIEIKDTGTGIAAAEIDKIFDRFYQTERLDSLNTGAGTGIGLALTKGIIELHHGTIRVE</sequence>
<dbReference type="Pfam" id="PF07494">
    <property type="entry name" value="Reg_prop"/>
    <property type="match status" value="1"/>
</dbReference>
<dbReference type="InterPro" id="IPR003661">
    <property type="entry name" value="HisK_dim/P_dom"/>
</dbReference>
<evidence type="ECO:0000256" key="1">
    <source>
        <dbReference type="ARBA" id="ARBA00000085"/>
    </source>
</evidence>
<dbReference type="InterPro" id="IPR036097">
    <property type="entry name" value="HisK_dim/P_sf"/>
</dbReference>
<dbReference type="Gene3D" id="1.10.287.130">
    <property type="match status" value="1"/>
</dbReference>
<gene>
    <name evidence="11" type="ORF">F3B51_28755</name>
</gene>
<dbReference type="SUPFAM" id="SSF55874">
    <property type="entry name" value="ATPase domain of HSP90 chaperone/DNA topoisomerase II/histidine kinase"/>
    <property type="match status" value="1"/>
</dbReference>
<dbReference type="InterPro" id="IPR011123">
    <property type="entry name" value="Y_Y_Y"/>
</dbReference>
<dbReference type="InterPro" id="IPR011110">
    <property type="entry name" value="Reg_prop"/>
</dbReference>
<dbReference type="FunFam" id="1.10.287.130:FF:000034">
    <property type="entry name" value="Two-component system sensor histidine kinase/response regulator"/>
    <property type="match status" value="1"/>
</dbReference>
<dbReference type="EC" id="2.7.13.3" evidence="2"/>
<evidence type="ECO:0000256" key="6">
    <source>
        <dbReference type="ARBA" id="ARBA00022777"/>
    </source>
</evidence>
<dbReference type="Gene3D" id="3.30.565.10">
    <property type="entry name" value="Histidine kinase-like ATPase, C-terminal domain"/>
    <property type="match status" value="1"/>
</dbReference>
<evidence type="ECO:0000256" key="7">
    <source>
        <dbReference type="ARBA" id="ARBA00022840"/>
    </source>
</evidence>
<evidence type="ECO:0000259" key="10">
    <source>
        <dbReference type="PROSITE" id="PS50109"/>
    </source>
</evidence>
<comment type="caution">
    <text evidence="11">The sequence shown here is derived from an EMBL/GenBank/DDBJ whole genome shotgun (WGS) entry which is preliminary data.</text>
</comment>
<organism evidence="11">
    <name type="scientific">Bacteroides ovatus</name>
    <dbReference type="NCBI Taxonomy" id="28116"/>
    <lineage>
        <taxon>Bacteria</taxon>
        <taxon>Pseudomonadati</taxon>
        <taxon>Bacteroidota</taxon>
        <taxon>Bacteroidia</taxon>
        <taxon>Bacteroidales</taxon>
        <taxon>Bacteroidaceae</taxon>
        <taxon>Bacteroides</taxon>
    </lineage>
</organism>
<feature type="transmembrane region" description="Helical" evidence="9">
    <location>
        <begin position="267"/>
        <end position="285"/>
    </location>
</feature>
<reference evidence="11" key="1">
    <citation type="journal article" date="2019" name="Nat. Med.">
        <title>A library of human gut bacterial isolates paired with longitudinal multiomics data enables mechanistic microbiome research.</title>
        <authorList>
            <person name="Poyet M."/>
            <person name="Groussin M."/>
            <person name="Gibbons S.M."/>
            <person name="Avila-Pacheco J."/>
            <person name="Jiang X."/>
            <person name="Kearney S.M."/>
            <person name="Perrotta A.R."/>
            <person name="Berdy B."/>
            <person name="Zhao S."/>
            <person name="Lieberman T.D."/>
            <person name="Swanson P.K."/>
            <person name="Smith M."/>
            <person name="Roesemann S."/>
            <person name="Alexander J.E."/>
            <person name="Rich S.A."/>
            <person name="Livny J."/>
            <person name="Vlamakis H."/>
            <person name="Clish C."/>
            <person name="Bullock K."/>
            <person name="Deik A."/>
            <person name="Scott J."/>
            <person name="Pierce K.A."/>
            <person name="Xavier R.J."/>
            <person name="Alm E.J."/>
        </authorList>
    </citation>
    <scope>NUCLEOTIDE SEQUENCE</scope>
    <source>
        <strain evidence="11">BIOML-A13</strain>
    </source>
</reference>
<dbReference type="PRINTS" id="PR00344">
    <property type="entry name" value="BCTRLSENSOR"/>
</dbReference>
<dbReference type="SMART" id="SM00387">
    <property type="entry name" value="HATPase_c"/>
    <property type="match status" value="1"/>
</dbReference>
<dbReference type="PANTHER" id="PTHR43547:SF2">
    <property type="entry name" value="HYBRID SIGNAL TRANSDUCTION HISTIDINE KINASE C"/>
    <property type="match status" value="1"/>
</dbReference>
<feature type="non-terminal residue" evidence="11">
    <location>
        <position position="522"/>
    </location>
</feature>
<keyword evidence="5" id="KW-0547">Nucleotide-binding</keyword>
<dbReference type="Pfam" id="PF00512">
    <property type="entry name" value="HisKA"/>
    <property type="match status" value="1"/>
</dbReference>
<dbReference type="PANTHER" id="PTHR43547">
    <property type="entry name" value="TWO-COMPONENT HISTIDINE KINASE"/>
    <property type="match status" value="1"/>
</dbReference>
<comment type="catalytic activity">
    <reaction evidence="1">
        <text>ATP + protein L-histidine = ADP + protein N-phospho-L-histidine.</text>
        <dbReference type="EC" id="2.7.13.3"/>
    </reaction>
</comment>
<dbReference type="Pfam" id="PF02518">
    <property type="entry name" value="HATPase_c"/>
    <property type="match status" value="1"/>
</dbReference>
<dbReference type="InterPro" id="IPR036890">
    <property type="entry name" value="HATPase_C_sf"/>
</dbReference>
<dbReference type="InterPro" id="IPR015943">
    <property type="entry name" value="WD40/YVTN_repeat-like_dom_sf"/>
</dbReference>
<protein>
    <recommendedName>
        <fullName evidence="2">histidine kinase</fullName>
        <ecNumber evidence="2">2.7.13.3</ecNumber>
    </recommendedName>
</protein>
<dbReference type="GO" id="GO:0000155">
    <property type="term" value="F:phosphorelay sensor kinase activity"/>
    <property type="evidence" value="ECO:0007669"/>
    <property type="project" value="InterPro"/>
</dbReference>
<name>A0A642C2E6_BACOV</name>
<keyword evidence="3" id="KW-0597">Phosphoprotein</keyword>
<dbReference type="Pfam" id="PF07495">
    <property type="entry name" value="Y_Y_Y"/>
    <property type="match status" value="1"/>
</dbReference>
<dbReference type="SUPFAM" id="SSF47384">
    <property type="entry name" value="Homodimeric domain of signal transducing histidine kinase"/>
    <property type="match status" value="1"/>
</dbReference>
<dbReference type="InterPro" id="IPR003594">
    <property type="entry name" value="HATPase_dom"/>
</dbReference>
<dbReference type="GO" id="GO:0005524">
    <property type="term" value="F:ATP binding"/>
    <property type="evidence" value="ECO:0007669"/>
    <property type="project" value="UniProtKB-KW"/>
</dbReference>
<dbReference type="FunFam" id="3.30.565.10:FF:000037">
    <property type="entry name" value="Hybrid sensor histidine kinase/response regulator"/>
    <property type="match status" value="1"/>
</dbReference>
<dbReference type="Gene3D" id="2.130.10.10">
    <property type="entry name" value="YVTN repeat-like/Quinoprotein amine dehydrogenase"/>
    <property type="match status" value="1"/>
</dbReference>
<dbReference type="InterPro" id="IPR004358">
    <property type="entry name" value="Sig_transdc_His_kin-like_C"/>
</dbReference>
<evidence type="ECO:0000256" key="8">
    <source>
        <dbReference type="ARBA" id="ARBA00023012"/>
    </source>
</evidence>
<proteinExistence type="predicted"/>
<feature type="non-terminal residue" evidence="11">
    <location>
        <position position="1"/>
    </location>
</feature>
<keyword evidence="9" id="KW-0812">Transmembrane</keyword>
<evidence type="ECO:0000256" key="5">
    <source>
        <dbReference type="ARBA" id="ARBA00022741"/>
    </source>
</evidence>
<evidence type="ECO:0000256" key="4">
    <source>
        <dbReference type="ARBA" id="ARBA00022679"/>
    </source>
</evidence>
<dbReference type="CDD" id="cd00082">
    <property type="entry name" value="HisKA"/>
    <property type="match status" value="1"/>
</dbReference>
<dbReference type="SMART" id="SM00388">
    <property type="entry name" value="HisKA"/>
    <property type="match status" value="1"/>
</dbReference>
<feature type="domain" description="Histidine kinase" evidence="10">
    <location>
        <begin position="321"/>
        <end position="522"/>
    </location>
</feature>
<evidence type="ECO:0000256" key="3">
    <source>
        <dbReference type="ARBA" id="ARBA00022553"/>
    </source>
</evidence>
<dbReference type="EMBL" id="VWFN01000214">
    <property type="protein sequence ID" value="KAA4632935.1"/>
    <property type="molecule type" value="Genomic_DNA"/>
</dbReference>
<evidence type="ECO:0000256" key="9">
    <source>
        <dbReference type="SAM" id="Phobius"/>
    </source>
</evidence>
<evidence type="ECO:0000256" key="2">
    <source>
        <dbReference type="ARBA" id="ARBA00012438"/>
    </source>
</evidence>
<dbReference type="InterPro" id="IPR013783">
    <property type="entry name" value="Ig-like_fold"/>
</dbReference>
<keyword evidence="7" id="KW-0067">ATP-binding</keyword>
<dbReference type="InterPro" id="IPR005467">
    <property type="entry name" value="His_kinase_dom"/>
</dbReference>
<evidence type="ECO:0000313" key="11">
    <source>
        <dbReference type="EMBL" id="KAA4632935.1"/>
    </source>
</evidence>
<keyword evidence="9" id="KW-1133">Transmembrane helix</keyword>
<dbReference type="AlphaFoldDB" id="A0A642C2E6"/>
<dbReference type="PROSITE" id="PS50109">
    <property type="entry name" value="HIS_KIN"/>
    <property type="match status" value="1"/>
</dbReference>